<accession>A0ABP7SM31</accession>
<dbReference type="Gene3D" id="1.10.287.1260">
    <property type="match status" value="1"/>
</dbReference>
<keyword evidence="7" id="KW-0407">Ion channel</keyword>
<evidence type="ECO:0000259" key="8">
    <source>
        <dbReference type="Pfam" id="PF00924"/>
    </source>
</evidence>
<dbReference type="InterPro" id="IPR008910">
    <property type="entry name" value="MSC_TM_helix"/>
</dbReference>
<dbReference type="InterPro" id="IPR049142">
    <property type="entry name" value="MS_channel_1st"/>
</dbReference>
<comment type="subcellular location">
    <subcellularLocation>
        <location evidence="7">Cell inner membrane</location>
        <topology evidence="7">Multi-pass membrane protein</topology>
    </subcellularLocation>
    <subcellularLocation>
        <location evidence="1">Cell membrane</location>
        <topology evidence="1">Multi-pass membrane protein</topology>
    </subcellularLocation>
</comment>
<keyword evidence="7" id="KW-0997">Cell inner membrane</keyword>
<evidence type="ECO:0000256" key="5">
    <source>
        <dbReference type="ARBA" id="ARBA00022989"/>
    </source>
</evidence>
<evidence type="ECO:0000256" key="4">
    <source>
        <dbReference type="ARBA" id="ARBA00022692"/>
    </source>
</evidence>
<evidence type="ECO:0000259" key="10">
    <source>
        <dbReference type="Pfam" id="PF21088"/>
    </source>
</evidence>
<sequence length="287" mass="31607">MNEQLKHLLDVLPGYLLNYSLNVVGALITLIVGYLVAGWLARLIDRTMARSHKIDPVFRYIPGKIIRIAILIFTLVAVLNRFGVETTSLIAVLGAAGLAIGLALQGTLSNVAAGVMILFFRPFKIADVVQLDGQTYIIDAVGFFICRGHLPDGPAVFIPNSKIWGQTIVNLSVTDNDIRRIDENYGIAYSDDIGAALAILRQIAADEPRILDTPEPLIKVDKLGESSVNILFRVWTKRVDWWDTKIDLVQRCKEALEAGGCSLPFPQRDVHHFHEAAVVRKTGAIEG</sequence>
<keyword evidence="4 7" id="KW-0812">Transmembrane</keyword>
<dbReference type="InterPro" id="IPR023408">
    <property type="entry name" value="MscS_beta-dom_sf"/>
</dbReference>
<dbReference type="InterPro" id="IPR011066">
    <property type="entry name" value="MscS_channel_C_sf"/>
</dbReference>
<dbReference type="SUPFAM" id="SSF82861">
    <property type="entry name" value="Mechanosensitive channel protein MscS (YggB), transmembrane region"/>
    <property type="match status" value="1"/>
</dbReference>
<keyword evidence="5 7" id="KW-1133">Transmembrane helix</keyword>
<evidence type="ECO:0000256" key="3">
    <source>
        <dbReference type="ARBA" id="ARBA00022475"/>
    </source>
</evidence>
<evidence type="ECO:0000313" key="12">
    <source>
        <dbReference type="Proteomes" id="UP001501353"/>
    </source>
</evidence>
<name>A0ABP7SM31_9BURK</name>
<dbReference type="Gene3D" id="3.30.70.100">
    <property type="match status" value="1"/>
</dbReference>
<evidence type="ECO:0000256" key="7">
    <source>
        <dbReference type="RuleBase" id="RU369025"/>
    </source>
</evidence>
<dbReference type="SUPFAM" id="SSF50182">
    <property type="entry name" value="Sm-like ribonucleoproteins"/>
    <property type="match status" value="1"/>
</dbReference>
<dbReference type="InterPro" id="IPR006685">
    <property type="entry name" value="MscS_channel_2nd"/>
</dbReference>
<dbReference type="Proteomes" id="UP001501353">
    <property type="component" value="Unassembled WGS sequence"/>
</dbReference>
<evidence type="ECO:0000256" key="2">
    <source>
        <dbReference type="ARBA" id="ARBA00008017"/>
    </source>
</evidence>
<evidence type="ECO:0000256" key="1">
    <source>
        <dbReference type="ARBA" id="ARBA00004651"/>
    </source>
</evidence>
<reference evidence="12" key="1">
    <citation type="journal article" date="2019" name="Int. J. Syst. Evol. Microbiol.">
        <title>The Global Catalogue of Microorganisms (GCM) 10K type strain sequencing project: providing services to taxonomists for standard genome sequencing and annotation.</title>
        <authorList>
            <consortium name="The Broad Institute Genomics Platform"/>
            <consortium name="The Broad Institute Genome Sequencing Center for Infectious Disease"/>
            <person name="Wu L."/>
            <person name="Ma J."/>
        </authorList>
    </citation>
    <scope>NUCLEOTIDE SEQUENCE [LARGE SCALE GENOMIC DNA]</scope>
    <source>
        <strain evidence="12">JCM 16673</strain>
    </source>
</reference>
<keyword evidence="7" id="KW-0813">Transport</keyword>
<comment type="function">
    <text evidence="7">Mechanosensitive channel that participates in the regulation of osmotic pressure changes within the cell, opening in response to stretch forces in the membrane lipid bilayer, without the need for other proteins. Contributes to normal resistance to hypoosmotic shock. Forms an ion channel of 1.0 nanosiemens conductance with a slight preference for anions.</text>
</comment>
<feature type="transmembrane region" description="Helical" evidence="7">
    <location>
        <begin position="65"/>
        <end position="83"/>
    </location>
</feature>
<dbReference type="EMBL" id="BAAAZE010000003">
    <property type="protein sequence ID" value="GAA4013217.1"/>
    <property type="molecule type" value="Genomic_DNA"/>
</dbReference>
<dbReference type="PANTHER" id="PTHR30221:SF1">
    <property type="entry name" value="SMALL-CONDUCTANCE MECHANOSENSITIVE CHANNEL"/>
    <property type="match status" value="1"/>
</dbReference>
<keyword evidence="3" id="KW-1003">Cell membrane</keyword>
<protein>
    <recommendedName>
        <fullName evidence="7">Small-conductance mechanosensitive channel</fullName>
    </recommendedName>
</protein>
<dbReference type="Pfam" id="PF00924">
    <property type="entry name" value="MS_channel_2nd"/>
    <property type="match status" value="1"/>
</dbReference>
<evidence type="ECO:0000259" key="9">
    <source>
        <dbReference type="Pfam" id="PF21082"/>
    </source>
</evidence>
<feature type="transmembrane region" description="Helical" evidence="7">
    <location>
        <begin position="89"/>
        <end position="120"/>
    </location>
</feature>
<dbReference type="PANTHER" id="PTHR30221">
    <property type="entry name" value="SMALL-CONDUCTANCE MECHANOSENSITIVE CHANNEL"/>
    <property type="match status" value="1"/>
</dbReference>
<dbReference type="InterPro" id="IPR045275">
    <property type="entry name" value="MscS_archaea/bacteria_type"/>
</dbReference>
<comment type="similarity">
    <text evidence="2 7">Belongs to the MscS (TC 1.A.23) family.</text>
</comment>
<feature type="domain" description="Mechanosensitive ion channel MscS" evidence="8">
    <location>
        <begin position="107"/>
        <end position="172"/>
    </location>
</feature>
<comment type="caution">
    <text evidence="7">Lacks conserved residue(s) required for the propagation of feature annotation.</text>
</comment>
<keyword evidence="7" id="KW-0406">Ion transport</keyword>
<organism evidence="11 12">
    <name type="scientific">Actimicrobium antarcticum</name>
    <dbReference type="NCBI Taxonomy" id="1051899"/>
    <lineage>
        <taxon>Bacteria</taxon>
        <taxon>Pseudomonadati</taxon>
        <taxon>Pseudomonadota</taxon>
        <taxon>Betaproteobacteria</taxon>
        <taxon>Burkholderiales</taxon>
        <taxon>Oxalobacteraceae</taxon>
        <taxon>Actimicrobium</taxon>
    </lineage>
</organism>
<gene>
    <name evidence="11" type="ORF">GCM10022212_03950</name>
</gene>
<proteinExistence type="inferred from homology"/>
<evidence type="ECO:0000256" key="6">
    <source>
        <dbReference type="ARBA" id="ARBA00023136"/>
    </source>
</evidence>
<feature type="domain" description="Mechanosensitive ion channel transmembrane helices 2/3" evidence="10">
    <location>
        <begin position="64"/>
        <end position="105"/>
    </location>
</feature>
<keyword evidence="6 7" id="KW-0472">Membrane</keyword>
<dbReference type="SUPFAM" id="SSF82689">
    <property type="entry name" value="Mechanosensitive channel protein MscS (YggB), C-terminal domain"/>
    <property type="match status" value="1"/>
</dbReference>
<dbReference type="Gene3D" id="2.30.30.60">
    <property type="match status" value="1"/>
</dbReference>
<dbReference type="Pfam" id="PF05552">
    <property type="entry name" value="MS_channel_1st_1"/>
    <property type="match status" value="1"/>
</dbReference>
<dbReference type="InterPro" id="IPR049278">
    <property type="entry name" value="MS_channel_C"/>
</dbReference>
<dbReference type="InterPro" id="IPR010920">
    <property type="entry name" value="LSM_dom_sf"/>
</dbReference>
<evidence type="ECO:0000313" key="11">
    <source>
        <dbReference type="EMBL" id="GAA4013217.1"/>
    </source>
</evidence>
<dbReference type="Pfam" id="PF21082">
    <property type="entry name" value="MS_channel_3rd"/>
    <property type="match status" value="1"/>
</dbReference>
<feature type="domain" description="Mechanosensitive ion channel MscS C-terminal" evidence="9">
    <location>
        <begin position="185"/>
        <end position="260"/>
    </location>
</feature>
<comment type="caution">
    <text evidence="11">The sequence shown here is derived from an EMBL/GenBank/DDBJ whole genome shotgun (WGS) entry which is preliminary data.</text>
</comment>
<dbReference type="InterPro" id="IPR011014">
    <property type="entry name" value="MscS_channel_TM-2"/>
</dbReference>
<keyword evidence="12" id="KW-1185">Reference proteome</keyword>
<dbReference type="Pfam" id="PF21088">
    <property type="entry name" value="MS_channel_1st"/>
    <property type="match status" value="1"/>
</dbReference>
<dbReference type="RefSeq" id="WP_344761545.1">
    <property type="nucleotide sequence ID" value="NZ_BAAAZE010000003.1"/>
</dbReference>
<feature type="transmembrane region" description="Helical" evidence="7">
    <location>
        <begin position="20"/>
        <end position="44"/>
    </location>
</feature>
<comment type="subunit">
    <text evidence="7">Homoheptamer.</text>
</comment>